<dbReference type="SUPFAM" id="SSF55486">
    <property type="entry name" value="Metalloproteases ('zincins'), catalytic domain"/>
    <property type="match status" value="1"/>
</dbReference>
<dbReference type="Proteomes" id="UP000198697">
    <property type="component" value="Unassembled WGS sequence"/>
</dbReference>
<evidence type="ECO:0000313" key="4">
    <source>
        <dbReference type="Proteomes" id="UP000198697"/>
    </source>
</evidence>
<dbReference type="Gene3D" id="1.10.390.10">
    <property type="entry name" value="Neutral Protease Domain 2"/>
    <property type="match status" value="1"/>
</dbReference>
<name>A0A1I0J6N1_9BACT</name>
<dbReference type="EMBL" id="FOHS01000007">
    <property type="protein sequence ID" value="SEU05482.1"/>
    <property type="molecule type" value="Genomic_DNA"/>
</dbReference>
<protein>
    <submittedName>
        <fullName evidence="3">Predicted metalloprotease, contains C-terminal PDZ domain</fullName>
    </submittedName>
</protein>
<dbReference type="InterPro" id="IPR007963">
    <property type="entry name" value="Peptidase_M61_catalytic"/>
</dbReference>
<gene>
    <name evidence="3" type="ORF">SAMN04487998_3666</name>
</gene>
<dbReference type="AlphaFoldDB" id="A0A1I0J6N1"/>
<dbReference type="InterPro" id="IPR024191">
    <property type="entry name" value="Peptidase_M61"/>
</dbReference>
<keyword evidence="3" id="KW-0645">Protease</keyword>
<dbReference type="Pfam" id="PF05299">
    <property type="entry name" value="Peptidase_M61"/>
    <property type="match status" value="1"/>
</dbReference>
<proteinExistence type="predicted"/>
<evidence type="ECO:0000313" key="3">
    <source>
        <dbReference type="EMBL" id="SEU05482.1"/>
    </source>
</evidence>
<dbReference type="InterPro" id="IPR040756">
    <property type="entry name" value="Peptidase_M61_N"/>
</dbReference>
<reference evidence="4" key="1">
    <citation type="submission" date="2016-10" db="EMBL/GenBank/DDBJ databases">
        <authorList>
            <person name="Varghese N."/>
            <person name="Submissions S."/>
        </authorList>
    </citation>
    <scope>NUCLEOTIDE SEQUENCE [LARGE SCALE GENOMIC DNA]</scope>
    <source>
        <strain evidence="4">DSM 15310</strain>
    </source>
</reference>
<dbReference type="Pfam" id="PF17899">
    <property type="entry name" value="Peptidase_M61_N"/>
    <property type="match status" value="1"/>
</dbReference>
<dbReference type="GO" id="GO:0006508">
    <property type="term" value="P:proteolysis"/>
    <property type="evidence" value="ECO:0007669"/>
    <property type="project" value="UniProtKB-KW"/>
</dbReference>
<dbReference type="PIRSF" id="PIRSF016493">
    <property type="entry name" value="Glycyl_aminpptds"/>
    <property type="match status" value="1"/>
</dbReference>
<keyword evidence="3" id="KW-0482">Metalloprotease</keyword>
<keyword evidence="4" id="KW-1185">Reference proteome</keyword>
<keyword evidence="3" id="KW-0378">Hydrolase</keyword>
<feature type="domain" description="Peptidase M61 N-terminal" evidence="2">
    <location>
        <begin position="40"/>
        <end position="206"/>
    </location>
</feature>
<evidence type="ECO:0000259" key="1">
    <source>
        <dbReference type="Pfam" id="PF05299"/>
    </source>
</evidence>
<evidence type="ECO:0000259" key="2">
    <source>
        <dbReference type="Pfam" id="PF17899"/>
    </source>
</evidence>
<dbReference type="SUPFAM" id="SSF50156">
    <property type="entry name" value="PDZ domain-like"/>
    <property type="match status" value="1"/>
</dbReference>
<dbReference type="InterPro" id="IPR036034">
    <property type="entry name" value="PDZ_sf"/>
</dbReference>
<dbReference type="Gene3D" id="2.60.40.3650">
    <property type="match status" value="1"/>
</dbReference>
<dbReference type="InterPro" id="IPR027268">
    <property type="entry name" value="Peptidase_M4/M1_CTD_sf"/>
</dbReference>
<dbReference type="GO" id="GO:0008237">
    <property type="term" value="F:metallopeptidase activity"/>
    <property type="evidence" value="ECO:0007669"/>
    <property type="project" value="UniProtKB-KW"/>
</dbReference>
<sequence>MLSVAERSRSMTFFLLFKQPQTQPPTRTFVTLPKLLSMLHYHVSFDNPLTAYLQIQMTFEVPAEATEPLELQLPAWRPGRYELQNFAQKLQHVVLEDAASGEALASRKITKDRWQLSNAAGRMVRVRYNFYAHQMDAGGSWLDESQLYLNPVQAFMYIEGRQNETCQLLLDIPDDWQIACGLPQRGPRLLEAQSFDHLADSPLIVSPTLQYRNYEVQGIPFYLWIQGEAPVDWARLVRDFRAFSEEQLQLFGGFPAQDFHFLNEILPYPHYHGVEHLNSTVITLGPGELLMSDGLYKELLGVSCHELFHVWNIKSIRPIEMQPYDFSRENYFRTCFVAEGLTTYYGDYLLARAGVFSAEQYFQELNGVLRKHYDDYGRYHLSVADASMDLWLDGYKPGVPDRKVSVYHKGALAALLLDLTLRQLSAHKKSLDDVMRQLWTEFGQTGTGYTEADYQRIVTEVAGRDMQAYFDKFIYGTAPLEEPLNRVLGFVGCRLLTEENVSAAEGTYGFRAVLREGRTEVTNILPDAPAALALSVDDEIVAVDGRRVAQNLQTLLADGADRHELTVFRQHRLLTVEVQADPAHRFWQKFTVEKLTTATPEQQASFKQWLKQDF</sequence>
<dbReference type="Gene3D" id="2.30.42.10">
    <property type="match status" value="1"/>
</dbReference>
<organism evidence="3 4">
    <name type="scientific">Hymenobacter actinosclerus</name>
    <dbReference type="NCBI Taxonomy" id="82805"/>
    <lineage>
        <taxon>Bacteria</taxon>
        <taxon>Pseudomonadati</taxon>
        <taxon>Bacteroidota</taxon>
        <taxon>Cytophagia</taxon>
        <taxon>Cytophagales</taxon>
        <taxon>Hymenobacteraceae</taxon>
        <taxon>Hymenobacter</taxon>
    </lineage>
</organism>
<dbReference type="STRING" id="82805.SAMN04487998_3666"/>
<feature type="domain" description="Peptidase M61 catalytic" evidence="1">
    <location>
        <begin position="299"/>
        <end position="412"/>
    </location>
</feature>
<accession>A0A1I0J6N1</accession>